<proteinExistence type="predicted"/>
<evidence type="ECO:0000259" key="9">
    <source>
        <dbReference type="Pfam" id="PF03828"/>
    </source>
</evidence>
<evidence type="ECO:0000256" key="8">
    <source>
        <dbReference type="SAM" id="MobiDB-lite"/>
    </source>
</evidence>
<dbReference type="Pfam" id="PF03828">
    <property type="entry name" value="PAP_assoc"/>
    <property type="match status" value="1"/>
</dbReference>
<comment type="subcellular location">
    <subcellularLocation>
        <location evidence="3">Cytoplasm</location>
    </subcellularLocation>
</comment>
<dbReference type="PANTHER" id="PTHR12271">
    <property type="entry name" value="POLY A POLYMERASE CID PAP -RELATED"/>
    <property type="match status" value="1"/>
</dbReference>
<feature type="region of interest" description="Disordered" evidence="8">
    <location>
        <begin position="274"/>
        <end position="363"/>
    </location>
</feature>
<dbReference type="PANTHER" id="PTHR12271:SF40">
    <property type="entry name" value="POLY(A) RNA POLYMERASE GLD2"/>
    <property type="match status" value="1"/>
</dbReference>
<dbReference type="GO" id="GO:0005737">
    <property type="term" value="C:cytoplasm"/>
    <property type="evidence" value="ECO:0007669"/>
    <property type="project" value="UniProtKB-SubCell"/>
</dbReference>
<dbReference type="InterPro" id="IPR002058">
    <property type="entry name" value="PAP_assoc"/>
</dbReference>
<keyword evidence="7" id="KW-0460">Magnesium</keyword>
<name>A0A7S4PXT0_9DINO</name>
<organism evidence="11">
    <name type="scientific">Alexandrium monilatum</name>
    <dbReference type="NCBI Taxonomy" id="311494"/>
    <lineage>
        <taxon>Eukaryota</taxon>
        <taxon>Sar</taxon>
        <taxon>Alveolata</taxon>
        <taxon>Dinophyceae</taxon>
        <taxon>Gonyaulacales</taxon>
        <taxon>Pyrocystaceae</taxon>
        <taxon>Alexandrium</taxon>
    </lineage>
</organism>
<evidence type="ECO:0000259" key="10">
    <source>
        <dbReference type="Pfam" id="PF22600"/>
    </source>
</evidence>
<dbReference type="SUPFAM" id="SSF81301">
    <property type="entry name" value="Nucleotidyltransferase"/>
    <property type="match status" value="1"/>
</dbReference>
<dbReference type="Gene3D" id="1.10.1410.10">
    <property type="match status" value="1"/>
</dbReference>
<dbReference type="Pfam" id="PF22600">
    <property type="entry name" value="MTPAP-like_central"/>
    <property type="match status" value="1"/>
</dbReference>
<evidence type="ECO:0000256" key="3">
    <source>
        <dbReference type="ARBA" id="ARBA00004496"/>
    </source>
</evidence>
<keyword evidence="6" id="KW-0479">Metal-binding</keyword>
<feature type="domain" description="Poly(A) RNA polymerase mitochondrial-like central palm" evidence="10">
    <location>
        <begin position="11"/>
        <end position="68"/>
    </location>
</feature>
<accession>A0A7S4PXT0</accession>
<dbReference type="GO" id="GO:0016779">
    <property type="term" value="F:nucleotidyltransferase activity"/>
    <property type="evidence" value="ECO:0007669"/>
    <property type="project" value="TreeGrafter"/>
</dbReference>
<dbReference type="Gene3D" id="3.30.460.10">
    <property type="entry name" value="Beta Polymerase, domain 2"/>
    <property type="match status" value="1"/>
</dbReference>
<evidence type="ECO:0000313" key="11">
    <source>
        <dbReference type="EMBL" id="CAE4566019.1"/>
    </source>
</evidence>
<dbReference type="SUPFAM" id="SSF81631">
    <property type="entry name" value="PAP/OAS1 substrate-binding domain"/>
    <property type="match status" value="1"/>
</dbReference>
<gene>
    <name evidence="11" type="ORF">AMON00008_LOCUS5638</name>
</gene>
<sequence>MYSPLATQELQTRLLPALQRHQRFQVVDQIWTARVPILKVRFDDMLEVDLSCHNTEPFQNTKLLRAYADLSPRVRELGLLVKLWAKGESICGAPQGYLSSYALTLMVVYYMLVDPEVQMPCLSTGHFTQGKAKSADRVSWLCPLSTQVLLARFFRFYAAEFQWGVEVVSVRRGQRNAAADPVYEQLRASMSPRLHIEDPFLLCRNLHCVLGMEQECIFYTKLCQGAQAIQSGGLPAGLEWSIKTLGLALPGASRRDGFLAGSPLAATLGAGVPSRLHPRPWEDGSISGDMARSSRGARSSDAGLAPAAARSAPGEWGIQVDPSSLGSEPLRGAFAGCGPEAEDGPSPNMLPIPAWHGVGSRQG</sequence>
<dbReference type="EMBL" id="HBNR01008564">
    <property type="protein sequence ID" value="CAE4566019.1"/>
    <property type="molecule type" value="Transcribed_RNA"/>
</dbReference>
<feature type="domain" description="PAP-associated" evidence="9">
    <location>
        <begin position="148"/>
        <end position="200"/>
    </location>
</feature>
<evidence type="ECO:0000256" key="7">
    <source>
        <dbReference type="ARBA" id="ARBA00022842"/>
    </source>
</evidence>
<comment type="cofactor">
    <cofactor evidence="1">
        <name>Mn(2+)</name>
        <dbReference type="ChEBI" id="CHEBI:29035"/>
    </cofactor>
</comment>
<evidence type="ECO:0008006" key="12">
    <source>
        <dbReference type="Google" id="ProtNLM"/>
    </source>
</evidence>
<dbReference type="InterPro" id="IPR054708">
    <property type="entry name" value="MTPAP-like_central"/>
</dbReference>
<dbReference type="InterPro" id="IPR043519">
    <property type="entry name" value="NT_sf"/>
</dbReference>
<comment type="cofactor">
    <cofactor evidence="2">
        <name>Mg(2+)</name>
        <dbReference type="ChEBI" id="CHEBI:18420"/>
    </cofactor>
</comment>
<dbReference type="AlphaFoldDB" id="A0A7S4PXT0"/>
<dbReference type="GO" id="GO:0046872">
    <property type="term" value="F:metal ion binding"/>
    <property type="evidence" value="ECO:0007669"/>
    <property type="project" value="UniProtKB-KW"/>
</dbReference>
<dbReference type="GO" id="GO:0031123">
    <property type="term" value="P:RNA 3'-end processing"/>
    <property type="evidence" value="ECO:0007669"/>
    <property type="project" value="TreeGrafter"/>
</dbReference>
<evidence type="ECO:0000256" key="4">
    <source>
        <dbReference type="ARBA" id="ARBA00022490"/>
    </source>
</evidence>
<keyword evidence="4" id="KW-0963">Cytoplasm</keyword>
<evidence type="ECO:0000256" key="5">
    <source>
        <dbReference type="ARBA" id="ARBA00022679"/>
    </source>
</evidence>
<keyword evidence="5" id="KW-0808">Transferase</keyword>
<evidence type="ECO:0000256" key="2">
    <source>
        <dbReference type="ARBA" id="ARBA00001946"/>
    </source>
</evidence>
<feature type="compositionally biased region" description="Low complexity" evidence="8">
    <location>
        <begin position="287"/>
        <end position="314"/>
    </location>
</feature>
<evidence type="ECO:0000256" key="1">
    <source>
        <dbReference type="ARBA" id="ARBA00001936"/>
    </source>
</evidence>
<evidence type="ECO:0000256" key="6">
    <source>
        <dbReference type="ARBA" id="ARBA00022723"/>
    </source>
</evidence>
<protein>
    <recommendedName>
        <fullName evidence="12">PAP-associated domain-containing protein</fullName>
    </recommendedName>
</protein>
<reference evidence="11" key="1">
    <citation type="submission" date="2021-01" db="EMBL/GenBank/DDBJ databases">
        <authorList>
            <person name="Corre E."/>
            <person name="Pelletier E."/>
            <person name="Niang G."/>
            <person name="Scheremetjew M."/>
            <person name="Finn R."/>
            <person name="Kale V."/>
            <person name="Holt S."/>
            <person name="Cochrane G."/>
            <person name="Meng A."/>
            <person name="Brown T."/>
            <person name="Cohen L."/>
        </authorList>
    </citation>
    <scope>NUCLEOTIDE SEQUENCE</scope>
    <source>
        <strain evidence="11">CCMP3105</strain>
    </source>
</reference>